<feature type="chain" id="PRO_5011590395" evidence="1">
    <location>
        <begin position="22"/>
        <end position="168"/>
    </location>
</feature>
<evidence type="ECO:0000313" key="2">
    <source>
        <dbReference type="EMBL" id="SFS56243.1"/>
    </source>
</evidence>
<evidence type="ECO:0000256" key="1">
    <source>
        <dbReference type="SAM" id="SignalP"/>
    </source>
</evidence>
<keyword evidence="1" id="KW-0732">Signal</keyword>
<organism evidence="2 3">
    <name type="scientific">Alloyangia pacifica</name>
    <dbReference type="NCBI Taxonomy" id="311180"/>
    <lineage>
        <taxon>Bacteria</taxon>
        <taxon>Pseudomonadati</taxon>
        <taxon>Pseudomonadota</taxon>
        <taxon>Alphaproteobacteria</taxon>
        <taxon>Rhodobacterales</taxon>
        <taxon>Roseobacteraceae</taxon>
        <taxon>Alloyangia</taxon>
    </lineage>
</organism>
<dbReference type="AlphaFoldDB" id="A0A1I6QV18"/>
<reference evidence="3" key="1">
    <citation type="submission" date="2016-10" db="EMBL/GenBank/DDBJ databases">
        <authorList>
            <person name="Varghese N."/>
            <person name="Submissions S."/>
        </authorList>
    </citation>
    <scope>NUCLEOTIDE SEQUENCE [LARGE SCALE GENOMIC DNA]</scope>
    <source>
        <strain evidence="3">DSM 26894</strain>
    </source>
</reference>
<evidence type="ECO:0000313" key="3">
    <source>
        <dbReference type="Proteomes" id="UP000199392"/>
    </source>
</evidence>
<sequence>MTRNAKFPRAAALLACLPLCACGDIIWNQISGTPNWNVPITLEGTWEGFFYPGQYWRRADPAKGQRQLDPCITNGGAATLVIDGGVVQGTVVMEEGARLTVRGTTAAGSPISGDNLVAADLLRGGKRVGRMDLEPNGYSGQLFGHYRIDLDPSTYGCGAEVFLDRARN</sequence>
<dbReference type="EMBL" id="FOZW01000002">
    <property type="protein sequence ID" value="SFS56243.1"/>
    <property type="molecule type" value="Genomic_DNA"/>
</dbReference>
<proteinExistence type="predicted"/>
<protein>
    <submittedName>
        <fullName evidence="2">Uncharacterized protein</fullName>
    </submittedName>
</protein>
<gene>
    <name evidence="2" type="ORF">SAMN04488050_102362</name>
</gene>
<dbReference type="Proteomes" id="UP000199392">
    <property type="component" value="Unassembled WGS sequence"/>
</dbReference>
<accession>A0A1I6QV18</accession>
<dbReference type="STRING" id="311180.SAMN04488050_102362"/>
<name>A0A1I6QV18_9RHOB</name>
<dbReference type="RefSeq" id="WP_092419860.1">
    <property type="nucleotide sequence ID" value="NZ_FNCL01000001.1"/>
</dbReference>
<keyword evidence="3" id="KW-1185">Reference proteome</keyword>
<feature type="signal peptide" evidence="1">
    <location>
        <begin position="1"/>
        <end position="21"/>
    </location>
</feature>